<dbReference type="PANTHER" id="PTHR11228:SF34">
    <property type="entry name" value="TUNGSTEN-CONTAINING ALDEHYDE FERREDOXIN OXIDOREDUCTASE COFACTOR MODIFYING PROTEIN"/>
    <property type="match status" value="1"/>
</dbReference>
<dbReference type="InterPro" id="IPR013785">
    <property type="entry name" value="Aldolase_TIM"/>
</dbReference>
<evidence type="ECO:0000256" key="1">
    <source>
        <dbReference type="ARBA" id="ARBA00022691"/>
    </source>
</evidence>
<comment type="caution">
    <text evidence="5">The sequence shown here is derived from an EMBL/GenBank/DDBJ whole genome shotgun (WGS) entry which is preliminary data.</text>
</comment>
<accession>A0A917C030</accession>
<dbReference type="SFLD" id="SFLDS00029">
    <property type="entry name" value="Radical_SAM"/>
    <property type="match status" value="1"/>
</dbReference>
<dbReference type="SUPFAM" id="SSF102114">
    <property type="entry name" value="Radical SAM enzymes"/>
    <property type="match status" value="1"/>
</dbReference>
<keyword evidence="3" id="KW-0408">Iron</keyword>
<evidence type="ECO:0008006" key="7">
    <source>
        <dbReference type="Google" id="ProtNLM"/>
    </source>
</evidence>
<dbReference type="GO" id="GO:0003824">
    <property type="term" value="F:catalytic activity"/>
    <property type="evidence" value="ECO:0007669"/>
    <property type="project" value="InterPro"/>
</dbReference>
<gene>
    <name evidence="5" type="ORF">GCM10010912_08570</name>
</gene>
<evidence type="ECO:0000256" key="4">
    <source>
        <dbReference type="ARBA" id="ARBA00023014"/>
    </source>
</evidence>
<proteinExistence type="predicted"/>
<evidence type="ECO:0000256" key="2">
    <source>
        <dbReference type="ARBA" id="ARBA00022723"/>
    </source>
</evidence>
<dbReference type="Pfam" id="PF13353">
    <property type="entry name" value="Fer4_12"/>
    <property type="match status" value="1"/>
</dbReference>
<dbReference type="AlphaFoldDB" id="A0A917C030"/>
<keyword evidence="2" id="KW-0479">Metal-binding</keyword>
<evidence type="ECO:0000313" key="6">
    <source>
        <dbReference type="Proteomes" id="UP000637643"/>
    </source>
</evidence>
<dbReference type="InterPro" id="IPR058240">
    <property type="entry name" value="rSAM_sf"/>
</dbReference>
<dbReference type="InterPro" id="IPR007197">
    <property type="entry name" value="rSAM"/>
</dbReference>
<protein>
    <recommendedName>
        <fullName evidence="7">Radical SAM protein</fullName>
    </recommendedName>
</protein>
<dbReference type="PANTHER" id="PTHR11228">
    <property type="entry name" value="RADICAL SAM DOMAIN PROTEIN"/>
    <property type="match status" value="1"/>
</dbReference>
<sequence>MEFLILKSNCAIVVGDNGSFIYDLINRNYYSLDVQHTEILNQVKKGICIEKIKNRFDVNVVNKFFIKLIESGLAELSDYYYVEEISRIGHARPINNLQLTTCYIELPSSCEMNCKTCHSLKLFSCLTCSCSTVTSTELDMEFYKELLSDVLKMSVQTLIFHGGDPLTYGNSMLELLKYTRENANDNVSIILKTNGRLMDIKTMNHFIKFKINPLFVLRYTKENEHPNSMLEKSSEIFRMFLDNNLEYSCNVVLDSPTQLESIIQELNGYNFSNISTSIVLDEQNNLQSYASVQFSDKLSYNFMLNKDLHPCLMGVISITADKKVIPCPSMIKHPLLDLEKSHILELFEYPETLNEFWRFSLEKVEKCKLCKMKFSCVDCRAVEELLSNDLYKKEICYLGHSN</sequence>
<evidence type="ECO:0000313" key="5">
    <source>
        <dbReference type="EMBL" id="GGF65806.1"/>
    </source>
</evidence>
<keyword evidence="4" id="KW-0411">Iron-sulfur</keyword>
<dbReference type="GO" id="GO:0051536">
    <property type="term" value="F:iron-sulfur cluster binding"/>
    <property type="evidence" value="ECO:0007669"/>
    <property type="project" value="UniProtKB-KW"/>
</dbReference>
<dbReference type="Proteomes" id="UP000637643">
    <property type="component" value="Unassembled WGS sequence"/>
</dbReference>
<name>A0A917C030_9BACL</name>
<reference evidence="5" key="2">
    <citation type="submission" date="2020-09" db="EMBL/GenBank/DDBJ databases">
        <authorList>
            <person name="Sun Q."/>
            <person name="Zhou Y."/>
        </authorList>
    </citation>
    <scope>NUCLEOTIDE SEQUENCE</scope>
    <source>
        <strain evidence="5">CGMCC 1.16134</strain>
    </source>
</reference>
<keyword evidence="1" id="KW-0949">S-adenosyl-L-methionine</keyword>
<dbReference type="GO" id="GO:0046872">
    <property type="term" value="F:metal ion binding"/>
    <property type="evidence" value="ECO:0007669"/>
    <property type="project" value="UniProtKB-KW"/>
</dbReference>
<keyword evidence="6" id="KW-1185">Reference proteome</keyword>
<evidence type="ECO:0000256" key="3">
    <source>
        <dbReference type="ARBA" id="ARBA00023004"/>
    </source>
</evidence>
<organism evidence="5 6">
    <name type="scientific">Paenibacillus albidus</name>
    <dbReference type="NCBI Taxonomy" id="2041023"/>
    <lineage>
        <taxon>Bacteria</taxon>
        <taxon>Bacillati</taxon>
        <taxon>Bacillota</taxon>
        <taxon>Bacilli</taxon>
        <taxon>Bacillales</taxon>
        <taxon>Paenibacillaceae</taxon>
        <taxon>Paenibacillus</taxon>
    </lineage>
</organism>
<dbReference type="Gene3D" id="3.20.20.70">
    <property type="entry name" value="Aldolase class I"/>
    <property type="match status" value="1"/>
</dbReference>
<dbReference type="EMBL" id="BMKR01000003">
    <property type="protein sequence ID" value="GGF65806.1"/>
    <property type="molecule type" value="Genomic_DNA"/>
</dbReference>
<dbReference type="InterPro" id="IPR050377">
    <property type="entry name" value="Radical_SAM_PqqE_MftC-like"/>
</dbReference>
<dbReference type="RefSeq" id="WP_189022362.1">
    <property type="nucleotide sequence ID" value="NZ_BMKR01000003.1"/>
</dbReference>
<reference evidence="5" key="1">
    <citation type="journal article" date="2014" name="Int. J. Syst. Evol. Microbiol.">
        <title>Complete genome sequence of Corynebacterium casei LMG S-19264T (=DSM 44701T), isolated from a smear-ripened cheese.</title>
        <authorList>
            <consortium name="US DOE Joint Genome Institute (JGI-PGF)"/>
            <person name="Walter F."/>
            <person name="Albersmeier A."/>
            <person name="Kalinowski J."/>
            <person name="Ruckert C."/>
        </authorList>
    </citation>
    <scope>NUCLEOTIDE SEQUENCE</scope>
    <source>
        <strain evidence="5">CGMCC 1.16134</strain>
    </source>
</reference>